<keyword evidence="1" id="KW-0805">Transcription regulation</keyword>
<dbReference type="SUPFAM" id="SSF46689">
    <property type="entry name" value="Homeodomain-like"/>
    <property type="match status" value="1"/>
</dbReference>
<dbReference type="Gene3D" id="1.10.10.60">
    <property type="entry name" value="Homeodomain-like"/>
    <property type="match status" value="1"/>
</dbReference>
<dbReference type="SUPFAM" id="SSF48498">
    <property type="entry name" value="Tetracyclin repressor-like, C-terminal domain"/>
    <property type="match status" value="1"/>
</dbReference>
<dbReference type="RefSeq" id="WP_185062246.1">
    <property type="nucleotide sequence ID" value="NZ_BAABJP010000030.1"/>
</dbReference>
<gene>
    <name evidence="6" type="ORF">GCM10023321_51260</name>
</gene>
<evidence type="ECO:0000313" key="7">
    <source>
        <dbReference type="Proteomes" id="UP001428817"/>
    </source>
</evidence>
<feature type="domain" description="HTH tetR-type" evidence="5">
    <location>
        <begin position="14"/>
        <end position="74"/>
    </location>
</feature>
<dbReference type="Pfam" id="PF16859">
    <property type="entry name" value="TetR_C_11"/>
    <property type="match status" value="1"/>
</dbReference>
<dbReference type="PANTHER" id="PTHR30055">
    <property type="entry name" value="HTH-TYPE TRANSCRIPTIONAL REGULATOR RUTR"/>
    <property type="match status" value="1"/>
</dbReference>
<comment type="caution">
    <text evidence="6">The sequence shown here is derived from an EMBL/GenBank/DDBJ whole genome shotgun (WGS) entry which is preliminary data.</text>
</comment>
<keyword evidence="2 4" id="KW-0238">DNA-binding</keyword>
<dbReference type="EMBL" id="BAABJP010000030">
    <property type="protein sequence ID" value="GAA5163801.1"/>
    <property type="molecule type" value="Genomic_DNA"/>
</dbReference>
<organism evidence="6 7">
    <name type="scientific">Pseudonocardia eucalypti</name>
    <dbReference type="NCBI Taxonomy" id="648755"/>
    <lineage>
        <taxon>Bacteria</taxon>
        <taxon>Bacillati</taxon>
        <taxon>Actinomycetota</taxon>
        <taxon>Actinomycetes</taxon>
        <taxon>Pseudonocardiales</taxon>
        <taxon>Pseudonocardiaceae</taxon>
        <taxon>Pseudonocardia</taxon>
    </lineage>
</organism>
<sequence>MATNTPPSGRPRDTDLDQRILAAARDLLAAHGYRGLSIGAVARAAGTTRPSVYLRYAGKEDLATRAIAGMTVADPLRSSDDLHADLVAELRHFRTAVTRPNGMAFVGTVLGEEHQTPSLIARFRERLVLPRRRRIASALRRGAAIGALREGLDVDVITTLLTGSIYARYLATGDVPPDWPERTVGALWPAIRREPDAS</sequence>
<feature type="DNA-binding region" description="H-T-H motif" evidence="4">
    <location>
        <begin position="37"/>
        <end position="56"/>
    </location>
</feature>
<evidence type="ECO:0000313" key="6">
    <source>
        <dbReference type="EMBL" id="GAA5163801.1"/>
    </source>
</evidence>
<dbReference type="Proteomes" id="UP001428817">
    <property type="component" value="Unassembled WGS sequence"/>
</dbReference>
<dbReference type="InterPro" id="IPR001647">
    <property type="entry name" value="HTH_TetR"/>
</dbReference>
<dbReference type="PRINTS" id="PR00455">
    <property type="entry name" value="HTHTETR"/>
</dbReference>
<dbReference type="PANTHER" id="PTHR30055:SF148">
    <property type="entry name" value="TETR-FAMILY TRANSCRIPTIONAL REGULATOR"/>
    <property type="match status" value="1"/>
</dbReference>
<dbReference type="InterPro" id="IPR050109">
    <property type="entry name" value="HTH-type_TetR-like_transc_reg"/>
</dbReference>
<protein>
    <recommendedName>
        <fullName evidence="5">HTH tetR-type domain-containing protein</fullName>
    </recommendedName>
</protein>
<dbReference type="Pfam" id="PF00440">
    <property type="entry name" value="TetR_N"/>
    <property type="match status" value="1"/>
</dbReference>
<accession>A0ABP9QL57</accession>
<evidence type="ECO:0000256" key="2">
    <source>
        <dbReference type="ARBA" id="ARBA00023125"/>
    </source>
</evidence>
<reference evidence="7" key="1">
    <citation type="journal article" date="2019" name="Int. J. Syst. Evol. Microbiol.">
        <title>The Global Catalogue of Microorganisms (GCM) 10K type strain sequencing project: providing services to taxonomists for standard genome sequencing and annotation.</title>
        <authorList>
            <consortium name="The Broad Institute Genomics Platform"/>
            <consortium name="The Broad Institute Genome Sequencing Center for Infectious Disease"/>
            <person name="Wu L."/>
            <person name="Ma J."/>
        </authorList>
    </citation>
    <scope>NUCLEOTIDE SEQUENCE [LARGE SCALE GENOMIC DNA]</scope>
    <source>
        <strain evidence="7">JCM 18303</strain>
    </source>
</reference>
<keyword evidence="3" id="KW-0804">Transcription</keyword>
<keyword evidence="7" id="KW-1185">Reference proteome</keyword>
<dbReference type="PROSITE" id="PS50977">
    <property type="entry name" value="HTH_TETR_2"/>
    <property type="match status" value="1"/>
</dbReference>
<evidence type="ECO:0000256" key="3">
    <source>
        <dbReference type="ARBA" id="ARBA00023163"/>
    </source>
</evidence>
<dbReference type="InterPro" id="IPR036271">
    <property type="entry name" value="Tet_transcr_reg_TetR-rel_C_sf"/>
</dbReference>
<proteinExistence type="predicted"/>
<dbReference type="Gene3D" id="1.10.357.10">
    <property type="entry name" value="Tetracycline Repressor, domain 2"/>
    <property type="match status" value="1"/>
</dbReference>
<evidence type="ECO:0000256" key="4">
    <source>
        <dbReference type="PROSITE-ProRule" id="PRU00335"/>
    </source>
</evidence>
<dbReference type="InterPro" id="IPR011075">
    <property type="entry name" value="TetR_C"/>
</dbReference>
<evidence type="ECO:0000259" key="5">
    <source>
        <dbReference type="PROSITE" id="PS50977"/>
    </source>
</evidence>
<dbReference type="InterPro" id="IPR009057">
    <property type="entry name" value="Homeodomain-like_sf"/>
</dbReference>
<evidence type="ECO:0000256" key="1">
    <source>
        <dbReference type="ARBA" id="ARBA00023015"/>
    </source>
</evidence>
<name>A0ABP9QL57_9PSEU</name>